<dbReference type="AlphaFoldDB" id="A0A1G6L2V0"/>
<name>A0A1G6L2V0_9MICO</name>
<dbReference type="STRING" id="1814289.SAMN05216410_1739"/>
<dbReference type="OrthoDB" id="3268468at2"/>
<dbReference type="Pfam" id="PF11305">
    <property type="entry name" value="DUF3107"/>
    <property type="match status" value="1"/>
</dbReference>
<dbReference type="InterPro" id="IPR021456">
    <property type="entry name" value="DUF3107"/>
</dbReference>
<sequence>MDITIGVQNLAREITVETDATADEITKLVTAALSGGPVLELVDTKGRRVLVPSATIGYVEIGTEEQRKVGFGSV</sequence>
<accession>A0A1G6L2V0</accession>
<evidence type="ECO:0000313" key="2">
    <source>
        <dbReference type="Proteomes" id="UP000199039"/>
    </source>
</evidence>
<evidence type="ECO:0008006" key="3">
    <source>
        <dbReference type="Google" id="ProtNLM"/>
    </source>
</evidence>
<dbReference type="Proteomes" id="UP000199039">
    <property type="component" value="Unassembled WGS sequence"/>
</dbReference>
<gene>
    <name evidence="1" type="ORF">SAMN05216410_1739</name>
</gene>
<protein>
    <recommendedName>
        <fullName evidence="3">ATP-binding protein</fullName>
    </recommendedName>
</protein>
<reference evidence="1 2" key="1">
    <citation type="submission" date="2016-09" db="EMBL/GenBank/DDBJ databases">
        <authorList>
            <person name="Capua I."/>
            <person name="De Benedictis P."/>
            <person name="Joannis T."/>
            <person name="Lombin L.H."/>
            <person name="Cattoli G."/>
        </authorList>
    </citation>
    <scope>NUCLEOTIDE SEQUENCE [LARGE SCALE GENOMIC DNA]</scope>
    <source>
        <strain evidence="1 2">ISLP-3</strain>
    </source>
</reference>
<dbReference type="RefSeq" id="WP_093182383.1">
    <property type="nucleotide sequence ID" value="NZ_FMYH01000002.1"/>
</dbReference>
<proteinExistence type="predicted"/>
<keyword evidence="2" id="KW-1185">Reference proteome</keyword>
<evidence type="ECO:0000313" key="1">
    <source>
        <dbReference type="EMBL" id="SDC37045.1"/>
    </source>
</evidence>
<organism evidence="1 2">
    <name type="scientific">Sanguibacter gelidistatuariae</name>
    <dbReference type="NCBI Taxonomy" id="1814289"/>
    <lineage>
        <taxon>Bacteria</taxon>
        <taxon>Bacillati</taxon>
        <taxon>Actinomycetota</taxon>
        <taxon>Actinomycetes</taxon>
        <taxon>Micrococcales</taxon>
        <taxon>Sanguibacteraceae</taxon>
        <taxon>Sanguibacter</taxon>
    </lineage>
</organism>
<dbReference type="EMBL" id="FMYH01000002">
    <property type="protein sequence ID" value="SDC37045.1"/>
    <property type="molecule type" value="Genomic_DNA"/>
</dbReference>